<name>A0ABP3YV05_9ACTN</name>
<organism evidence="1 2">
    <name type="scientific">Streptomyces thermoalcalitolerans</name>
    <dbReference type="NCBI Taxonomy" id="65605"/>
    <lineage>
        <taxon>Bacteria</taxon>
        <taxon>Bacillati</taxon>
        <taxon>Actinomycetota</taxon>
        <taxon>Actinomycetes</taxon>
        <taxon>Kitasatosporales</taxon>
        <taxon>Streptomycetaceae</taxon>
        <taxon>Streptomyces</taxon>
    </lineage>
</organism>
<proteinExistence type="predicted"/>
<evidence type="ECO:0000313" key="1">
    <source>
        <dbReference type="EMBL" id="GAA0907470.1"/>
    </source>
</evidence>
<dbReference type="Proteomes" id="UP001501005">
    <property type="component" value="Unassembled WGS sequence"/>
</dbReference>
<sequence>MRGPVAGQCPPCDPSAFPPCLLITPHRPLIAPIAPQPFPARFRICPRLSPNSRNTDVSEAIKFDLLNGS</sequence>
<comment type="caution">
    <text evidence="1">The sequence shown here is derived from an EMBL/GenBank/DDBJ whole genome shotgun (WGS) entry which is preliminary data.</text>
</comment>
<keyword evidence="2" id="KW-1185">Reference proteome</keyword>
<dbReference type="EMBL" id="BAAAHG010000007">
    <property type="protein sequence ID" value="GAA0907470.1"/>
    <property type="molecule type" value="Genomic_DNA"/>
</dbReference>
<gene>
    <name evidence="1" type="ORF">GCM10009549_13410</name>
</gene>
<accession>A0ABP3YV05</accession>
<evidence type="ECO:0000313" key="2">
    <source>
        <dbReference type="Proteomes" id="UP001501005"/>
    </source>
</evidence>
<reference evidence="2" key="1">
    <citation type="journal article" date="2019" name="Int. J. Syst. Evol. Microbiol.">
        <title>The Global Catalogue of Microorganisms (GCM) 10K type strain sequencing project: providing services to taxonomists for standard genome sequencing and annotation.</title>
        <authorList>
            <consortium name="The Broad Institute Genomics Platform"/>
            <consortium name="The Broad Institute Genome Sequencing Center for Infectious Disease"/>
            <person name="Wu L."/>
            <person name="Ma J."/>
        </authorList>
    </citation>
    <scope>NUCLEOTIDE SEQUENCE [LARGE SCALE GENOMIC DNA]</scope>
    <source>
        <strain evidence="2">JCM 10673</strain>
    </source>
</reference>
<protein>
    <submittedName>
        <fullName evidence="1">Uncharacterized protein</fullName>
    </submittedName>
</protein>